<keyword evidence="11 17" id="KW-1133">Transmembrane helix</keyword>
<keyword evidence="9 15" id="KW-0378">Hydrolase</keyword>
<dbReference type="SMART" id="SM00173">
    <property type="entry name" value="RAS"/>
    <property type="match status" value="1"/>
</dbReference>
<dbReference type="InterPro" id="IPR052266">
    <property type="entry name" value="Miro-EF-hand_domain"/>
</dbReference>
<dbReference type="EMBL" id="CP120628">
    <property type="protein sequence ID" value="WEW58190.1"/>
    <property type="molecule type" value="Genomic_DNA"/>
</dbReference>
<dbReference type="GO" id="GO:0005741">
    <property type="term" value="C:mitochondrial outer membrane"/>
    <property type="evidence" value="ECO:0007669"/>
    <property type="project" value="UniProtKB-SubCell"/>
</dbReference>
<evidence type="ECO:0000256" key="2">
    <source>
        <dbReference type="ARBA" id="ARBA00004200"/>
    </source>
</evidence>
<evidence type="ECO:0000256" key="5">
    <source>
        <dbReference type="ARBA" id="ARBA00022723"/>
    </source>
</evidence>
<name>A0AAF0DJL0_9EURO</name>
<dbReference type="PROSITE" id="PS00018">
    <property type="entry name" value="EF_HAND_1"/>
    <property type="match status" value="1"/>
</dbReference>
<protein>
    <recommendedName>
        <fullName evidence="15">Mitochondrial Rho GTPase</fullName>
        <ecNumber evidence="15">3.6.5.-</ecNumber>
    </recommendedName>
</protein>
<evidence type="ECO:0000256" key="7">
    <source>
        <dbReference type="ARBA" id="ARBA00022741"/>
    </source>
</evidence>
<reference evidence="19" key="1">
    <citation type="submission" date="2023-03" db="EMBL/GenBank/DDBJ databases">
        <title>Emydomyces testavorans Genome Sequence.</title>
        <authorList>
            <person name="Hoyer L."/>
        </authorList>
    </citation>
    <scope>NUCLEOTIDE SEQUENCE</scope>
    <source>
        <strain evidence="19">16-2883</strain>
    </source>
</reference>
<keyword evidence="4 17" id="KW-0812">Transmembrane</keyword>
<dbReference type="FunFam" id="3.40.50.300:FF:000572">
    <property type="entry name" value="Mitochondrial Rho GTPase"/>
    <property type="match status" value="1"/>
</dbReference>
<evidence type="ECO:0000259" key="18">
    <source>
        <dbReference type="PROSITE" id="PS51423"/>
    </source>
</evidence>
<dbReference type="PRINTS" id="PR00449">
    <property type="entry name" value="RASTRNSFRMNG"/>
</dbReference>
<evidence type="ECO:0000256" key="10">
    <source>
        <dbReference type="ARBA" id="ARBA00022837"/>
    </source>
</evidence>
<dbReference type="PIRSF" id="PIRSF037488">
    <property type="entry name" value="Mt_Rho_GTPase"/>
    <property type="match status" value="1"/>
</dbReference>
<dbReference type="PANTHER" id="PTHR46819">
    <property type="entry name" value="EF-HAND CALCIUM-BINDING DOMAIN-CONTAINING PROTEIN 7"/>
    <property type="match status" value="1"/>
</dbReference>
<evidence type="ECO:0000256" key="3">
    <source>
        <dbReference type="ARBA" id="ARBA00007981"/>
    </source>
</evidence>
<keyword evidence="20" id="KW-1185">Reference proteome</keyword>
<comment type="function">
    <text evidence="1 15">Mitochondrial GTPase involved in mitochondrial trafficking. Probably involved in control of anterograde transport of mitochondria and their subcellular distribution.</text>
</comment>
<keyword evidence="14 15" id="KW-0472">Membrane</keyword>
<gene>
    <name evidence="19" type="primary">GEM1</name>
    <name evidence="19" type="ORF">PRK78_003658</name>
</gene>
<dbReference type="GO" id="GO:0005509">
    <property type="term" value="F:calcium ion binding"/>
    <property type="evidence" value="ECO:0007669"/>
    <property type="project" value="InterPro"/>
</dbReference>
<dbReference type="InterPro" id="IPR027417">
    <property type="entry name" value="P-loop_NTPase"/>
</dbReference>
<keyword evidence="8 15" id="KW-1000">Mitochondrion outer membrane</keyword>
<evidence type="ECO:0000313" key="20">
    <source>
        <dbReference type="Proteomes" id="UP001219355"/>
    </source>
</evidence>
<accession>A0AAF0DJL0</accession>
<dbReference type="PROSITE" id="PS51423">
    <property type="entry name" value="MIRO"/>
    <property type="match status" value="2"/>
</dbReference>
<keyword evidence="13 15" id="KW-0342">GTP-binding</keyword>
<dbReference type="InterPro" id="IPR020860">
    <property type="entry name" value="MIRO_dom"/>
</dbReference>
<dbReference type="Gene3D" id="3.40.50.300">
    <property type="entry name" value="P-loop containing nucleotide triphosphate hydrolases"/>
    <property type="match status" value="2"/>
</dbReference>
<evidence type="ECO:0000256" key="12">
    <source>
        <dbReference type="ARBA" id="ARBA00023128"/>
    </source>
</evidence>
<feature type="domain" description="Miro" evidence="18">
    <location>
        <begin position="422"/>
        <end position="588"/>
    </location>
</feature>
<dbReference type="SUPFAM" id="SSF47473">
    <property type="entry name" value="EF-hand"/>
    <property type="match status" value="1"/>
</dbReference>
<keyword evidence="10 15" id="KW-0106">Calcium</keyword>
<evidence type="ECO:0000256" key="13">
    <source>
        <dbReference type="ARBA" id="ARBA00023134"/>
    </source>
</evidence>
<evidence type="ECO:0000256" key="1">
    <source>
        <dbReference type="ARBA" id="ARBA00003481"/>
    </source>
</evidence>
<evidence type="ECO:0000256" key="15">
    <source>
        <dbReference type="PIRNR" id="PIRNR037488"/>
    </source>
</evidence>
<dbReference type="InterPro" id="IPR013566">
    <property type="entry name" value="EF_hand_assoc_1"/>
</dbReference>
<dbReference type="InterPro" id="IPR013567">
    <property type="entry name" value="EF_hand_assoc_2"/>
</dbReference>
<evidence type="ECO:0000256" key="16">
    <source>
        <dbReference type="SAM" id="MobiDB-lite"/>
    </source>
</evidence>
<dbReference type="Gene3D" id="1.10.238.10">
    <property type="entry name" value="EF-hand"/>
    <property type="match status" value="2"/>
</dbReference>
<dbReference type="GO" id="GO:0007005">
    <property type="term" value="P:mitochondrion organization"/>
    <property type="evidence" value="ECO:0007669"/>
    <property type="project" value="InterPro"/>
</dbReference>
<feature type="transmembrane region" description="Helical" evidence="17">
    <location>
        <begin position="604"/>
        <end position="625"/>
    </location>
</feature>
<evidence type="ECO:0000256" key="17">
    <source>
        <dbReference type="SAM" id="Phobius"/>
    </source>
</evidence>
<feature type="compositionally biased region" description="Basic residues" evidence="16">
    <location>
        <begin position="408"/>
        <end position="417"/>
    </location>
</feature>
<evidence type="ECO:0000256" key="9">
    <source>
        <dbReference type="ARBA" id="ARBA00022801"/>
    </source>
</evidence>
<organism evidence="19 20">
    <name type="scientific">Emydomyces testavorans</name>
    <dbReference type="NCBI Taxonomy" id="2070801"/>
    <lineage>
        <taxon>Eukaryota</taxon>
        <taxon>Fungi</taxon>
        <taxon>Dikarya</taxon>
        <taxon>Ascomycota</taxon>
        <taxon>Pezizomycotina</taxon>
        <taxon>Eurotiomycetes</taxon>
        <taxon>Eurotiomycetidae</taxon>
        <taxon>Onygenales</taxon>
        <taxon>Nannizziopsiaceae</taxon>
        <taxon>Emydomyces</taxon>
    </lineage>
</organism>
<dbReference type="Proteomes" id="UP001219355">
    <property type="component" value="Chromosome 2"/>
</dbReference>
<dbReference type="InterPro" id="IPR001806">
    <property type="entry name" value="Small_GTPase"/>
</dbReference>
<dbReference type="GO" id="GO:0005525">
    <property type="term" value="F:GTP binding"/>
    <property type="evidence" value="ECO:0007669"/>
    <property type="project" value="UniProtKB-KW"/>
</dbReference>
<evidence type="ECO:0000256" key="8">
    <source>
        <dbReference type="ARBA" id="ARBA00022787"/>
    </source>
</evidence>
<keyword evidence="6" id="KW-0677">Repeat</keyword>
<evidence type="ECO:0000256" key="4">
    <source>
        <dbReference type="ARBA" id="ARBA00022692"/>
    </source>
</evidence>
<evidence type="ECO:0000256" key="14">
    <source>
        <dbReference type="ARBA" id="ARBA00023136"/>
    </source>
</evidence>
<evidence type="ECO:0000256" key="11">
    <source>
        <dbReference type="ARBA" id="ARBA00022989"/>
    </source>
</evidence>
<feature type="domain" description="Miro" evidence="18">
    <location>
        <begin position="1"/>
        <end position="170"/>
    </location>
</feature>
<evidence type="ECO:0000313" key="19">
    <source>
        <dbReference type="EMBL" id="WEW58190.1"/>
    </source>
</evidence>
<dbReference type="Pfam" id="PF00071">
    <property type="entry name" value="Ras"/>
    <property type="match status" value="2"/>
</dbReference>
<keyword evidence="7 15" id="KW-0547">Nucleotide-binding</keyword>
<dbReference type="SMART" id="SM00175">
    <property type="entry name" value="RAB"/>
    <property type="match status" value="1"/>
</dbReference>
<proteinExistence type="inferred from homology"/>
<comment type="subcellular location">
    <subcellularLocation>
        <location evidence="2 15">Mitochondrion outer membrane</location>
        <topology evidence="2 15">Single-pass type IV membrane protein</topology>
    </subcellularLocation>
</comment>
<sequence>MGTVRICVCGDEGTGKSSLITSLVKGVFVTNKIQPVLPQVTIPPTIGTPENVTTTTIVDTSALPQERNNLAKELRKCNVILLVYSDHYSYERVALFWLPYFRSLGVNVPVVLCANKSELTPEGGDQQAVEDEMLPIMTEFKEIDSCIRSSAREHRNVNEAFFLCQKAVTYPIAPLFDSKESALKPAAVNALQRIFYLCDKDHDGYLSDREIDEFQMKCFGKPLNDDDLTHIKETIQRTYPHSITPSGIDAQGFLHLNKVYVEKGRHETVWIILRAFQYTDNLSLQEGFLHPRLEVPPFASAELSPAGYRFFVDLFLLCDKDNDGGLNDAELASLFAPTPGLPSSWTDGSFPSSTVRNEAGHVTLQGWLAQWSMTTFTFPKTTLEYLAYLGFESTDRSNPSTTAALKITKPRKRRRRPGRVGRNVVLCHVLGAPGSGKSALLDTFLSRGFSPTYHPTIQPRTAVNTVELPGGRQCYLILDELGELEPAILDNKPKLLDQCDVVAYTYDSSDPDSFAYIPDLRAKYPHLEELPSVFVALKADLDRTTQRAEFQPDEYTSRLNMPSPPLHVSVTWNSIQEVFVHIAEAAMEPSTAFPRSEEDVEGKWMAWGIALGAIVCAGAAAVVIWRRVTGSAN</sequence>
<feature type="region of interest" description="Disordered" evidence="16">
    <location>
        <begin position="398"/>
        <end position="417"/>
    </location>
</feature>
<dbReference type="FunFam" id="3.40.50.300:FF:000878">
    <property type="entry name" value="Mitochondrial Rho GTPase"/>
    <property type="match status" value="1"/>
</dbReference>
<dbReference type="InterPro" id="IPR011992">
    <property type="entry name" value="EF-hand-dom_pair"/>
</dbReference>
<comment type="similarity">
    <text evidence="3 15">Belongs to the mitochondrial Rho GTPase family.</text>
</comment>
<dbReference type="CDD" id="cd01892">
    <property type="entry name" value="Miro2"/>
    <property type="match status" value="1"/>
</dbReference>
<dbReference type="FunFam" id="1.10.238.10:FF:000185">
    <property type="entry name" value="Mitochondrial Rho GTPase"/>
    <property type="match status" value="1"/>
</dbReference>
<dbReference type="GO" id="GO:0003924">
    <property type="term" value="F:GTPase activity"/>
    <property type="evidence" value="ECO:0007669"/>
    <property type="project" value="InterPro"/>
</dbReference>
<dbReference type="Pfam" id="PF08355">
    <property type="entry name" value="EF_assoc_1"/>
    <property type="match status" value="1"/>
</dbReference>
<dbReference type="AlphaFoldDB" id="A0AAF0DJL0"/>
<dbReference type="EC" id="3.6.5.-" evidence="15"/>
<dbReference type="PANTHER" id="PTHR46819:SF1">
    <property type="entry name" value="EF-HAND CALCIUM-BINDING DOMAIN-CONTAINING PROTEIN 7"/>
    <property type="match status" value="1"/>
</dbReference>
<dbReference type="InterPro" id="IPR021181">
    <property type="entry name" value="Miro"/>
</dbReference>
<dbReference type="FunFam" id="1.10.238.10:FF:000127">
    <property type="entry name" value="Mitochondrial Rho GTPase"/>
    <property type="match status" value="1"/>
</dbReference>
<dbReference type="InterPro" id="IPR018247">
    <property type="entry name" value="EF_Hand_1_Ca_BS"/>
</dbReference>
<evidence type="ECO:0000256" key="6">
    <source>
        <dbReference type="ARBA" id="ARBA00022737"/>
    </source>
</evidence>
<keyword evidence="5" id="KW-0479">Metal-binding</keyword>
<dbReference type="SUPFAM" id="SSF52540">
    <property type="entry name" value="P-loop containing nucleoside triphosphate hydrolases"/>
    <property type="match status" value="2"/>
</dbReference>
<keyword evidence="12 15" id="KW-0496">Mitochondrion</keyword>
<dbReference type="Pfam" id="PF08356">
    <property type="entry name" value="EF_assoc_2"/>
    <property type="match status" value="1"/>
</dbReference>